<dbReference type="SMART" id="SM00382">
    <property type="entry name" value="AAA"/>
    <property type="match status" value="1"/>
</dbReference>
<sequence>EIYSLLGPSGCGKTTLLRIIIGCLRPQSGTVQVLGERPGPALNHQIGYMPQELGLNPFLPIRETFYYFARVNHVKNEQFIRERIDNYLAILGLKDAKQRVSQLSIGQKRLLSLGVILISKPRLLLLDEPTVGIDSMIRQKIWNHLRQLSREEGATIVLTTHYIEEAKESGQVSFLRNGHLLDEGSPNSLLKKFECQTLEEAFFRLCTIEIDRKNSTPIERSKTWNSRMIKNEYRCSKQFVNWDHLHALFCRDYFFFTHNLHFFLFYVLIPMATLFLAKTLLSHGMRSIPVAIHNSDHQSDIDFHLSDLFIQEFNTSAVAISVYGSEYEAERSVELGQNHMAISFRSNFSRLFVDRYVVQQNANNDLGDSSIHLYYDYTDIPSILALNNSILIALKRTIQKYCAIHELNARAFSVPIQVQEVVYGRPDSNIALSFLFPSALIQSQFTINIAKSALELVYLADYGCMNRDLIQGVRPFELMLQFILSSLICLLMIFISTVLDFPLFDDFLSPFTIITTISVQGMATGVLLAILIPNKVTVLFFTCAMILTMGFTSGAFWPTETWPIFWQQLSQLHPWTLPMKSLSSAMFRGFYNHQNNVFNGQLIGVFYCFLFILAATIVFHYKNRRFK</sequence>
<organism evidence="9 10">
    <name type="scientific">Euroglyphus maynei</name>
    <name type="common">Mayne's house dust mite</name>
    <dbReference type="NCBI Taxonomy" id="6958"/>
    <lineage>
        <taxon>Eukaryota</taxon>
        <taxon>Metazoa</taxon>
        <taxon>Ecdysozoa</taxon>
        <taxon>Arthropoda</taxon>
        <taxon>Chelicerata</taxon>
        <taxon>Arachnida</taxon>
        <taxon>Acari</taxon>
        <taxon>Acariformes</taxon>
        <taxon>Sarcoptiformes</taxon>
        <taxon>Astigmata</taxon>
        <taxon>Psoroptidia</taxon>
        <taxon>Analgoidea</taxon>
        <taxon>Pyroglyphidae</taxon>
        <taxon>Pyroglyphinae</taxon>
        <taxon>Euroglyphus</taxon>
    </lineage>
</organism>
<feature type="transmembrane region" description="Helical" evidence="7">
    <location>
        <begin position="478"/>
        <end position="499"/>
    </location>
</feature>
<evidence type="ECO:0000259" key="8">
    <source>
        <dbReference type="PROSITE" id="PS50893"/>
    </source>
</evidence>
<protein>
    <recommendedName>
        <fullName evidence="8">ABC transporter domain-containing protein</fullName>
    </recommendedName>
</protein>
<evidence type="ECO:0000256" key="2">
    <source>
        <dbReference type="ARBA" id="ARBA00022692"/>
    </source>
</evidence>
<dbReference type="InterPro" id="IPR003439">
    <property type="entry name" value="ABC_transporter-like_ATP-bd"/>
</dbReference>
<dbReference type="PROSITE" id="PS50893">
    <property type="entry name" value="ABC_TRANSPORTER_2"/>
    <property type="match status" value="1"/>
</dbReference>
<evidence type="ECO:0000256" key="1">
    <source>
        <dbReference type="ARBA" id="ARBA00004141"/>
    </source>
</evidence>
<accession>A0A1Y3BR70</accession>
<keyword evidence="3" id="KW-0547">Nucleotide-binding</keyword>
<dbReference type="SUPFAM" id="SSF52540">
    <property type="entry name" value="P-loop containing nucleoside triphosphate hydrolases"/>
    <property type="match status" value="1"/>
</dbReference>
<comment type="caution">
    <text evidence="9">The sequence shown here is derived from an EMBL/GenBank/DDBJ whole genome shotgun (WGS) entry which is preliminary data.</text>
</comment>
<evidence type="ECO:0000313" key="10">
    <source>
        <dbReference type="Proteomes" id="UP000194236"/>
    </source>
</evidence>
<dbReference type="GO" id="GO:0140359">
    <property type="term" value="F:ABC-type transporter activity"/>
    <property type="evidence" value="ECO:0007669"/>
    <property type="project" value="InterPro"/>
</dbReference>
<dbReference type="GO" id="GO:0016887">
    <property type="term" value="F:ATP hydrolysis activity"/>
    <property type="evidence" value="ECO:0007669"/>
    <property type="project" value="InterPro"/>
</dbReference>
<dbReference type="AlphaFoldDB" id="A0A1Y3BR70"/>
<evidence type="ECO:0000256" key="5">
    <source>
        <dbReference type="ARBA" id="ARBA00022989"/>
    </source>
</evidence>
<dbReference type="GO" id="GO:0005524">
    <property type="term" value="F:ATP binding"/>
    <property type="evidence" value="ECO:0007669"/>
    <property type="project" value="UniProtKB-KW"/>
</dbReference>
<dbReference type="Gene3D" id="3.40.50.300">
    <property type="entry name" value="P-loop containing nucleotide triphosphate hydrolases"/>
    <property type="match status" value="1"/>
</dbReference>
<keyword evidence="10" id="KW-1185">Reference proteome</keyword>
<dbReference type="Pfam" id="PF12698">
    <property type="entry name" value="ABC2_membrane_3"/>
    <property type="match status" value="1"/>
</dbReference>
<dbReference type="OrthoDB" id="10255969at2759"/>
<evidence type="ECO:0000256" key="6">
    <source>
        <dbReference type="ARBA" id="ARBA00023136"/>
    </source>
</evidence>
<keyword evidence="6 7" id="KW-0472">Membrane</keyword>
<evidence type="ECO:0000256" key="7">
    <source>
        <dbReference type="SAM" id="Phobius"/>
    </source>
</evidence>
<feature type="domain" description="ABC transporter" evidence="8">
    <location>
        <begin position="1"/>
        <end position="202"/>
    </location>
</feature>
<comment type="subcellular location">
    <subcellularLocation>
        <location evidence="1">Membrane</location>
        <topology evidence="1">Multi-pass membrane protein</topology>
    </subcellularLocation>
</comment>
<evidence type="ECO:0000256" key="4">
    <source>
        <dbReference type="ARBA" id="ARBA00022840"/>
    </source>
</evidence>
<reference evidence="9 10" key="1">
    <citation type="submission" date="2017-03" db="EMBL/GenBank/DDBJ databases">
        <title>Genome Survey of Euroglyphus maynei.</title>
        <authorList>
            <person name="Arlian L.G."/>
            <person name="Morgan M.S."/>
            <person name="Rider S.D."/>
        </authorList>
    </citation>
    <scope>NUCLEOTIDE SEQUENCE [LARGE SCALE GENOMIC DNA]</scope>
    <source>
        <strain evidence="9">Arlian Lab</strain>
        <tissue evidence="9">Whole body</tissue>
    </source>
</reference>
<dbReference type="PANTHER" id="PTHR43038:SF3">
    <property type="entry name" value="ABC TRANSPORTER G FAMILY MEMBER 20 ISOFORM X1"/>
    <property type="match status" value="1"/>
</dbReference>
<proteinExistence type="predicted"/>
<dbReference type="Proteomes" id="UP000194236">
    <property type="component" value="Unassembled WGS sequence"/>
</dbReference>
<feature type="transmembrane region" description="Helical" evidence="7">
    <location>
        <begin position="538"/>
        <end position="557"/>
    </location>
</feature>
<dbReference type="InterPro" id="IPR013525">
    <property type="entry name" value="ABC2_TM"/>
</dbReference>
<dbReference type="GO" id="GO:0016020">
    <property type="term" value="C:membrane"/>
    <property type="evidence" value="ECO:0007669"/>
    <property type="project" value="UniProtKB-SubCell"/>
</dbReference>
<evidence type="ECO:0000256" key="3">
    <source>
        <dbReference type="ARBA" id="ARBA00022741"/>
    </source>
</evidence>
<dbReference type="EMBL" id="MUJZ01003506">
    <property type="protein sequence ID" value="OTF83481.1"/>
    <property type="molecule type" value="Genomic_DNA"/>
</dbReference>
<evidence type="ECO:0000313" key="9">
    <source>
        <dbReference type="EMBL" id="OTF83481.1"/>
    </source>
</evidence>
<feature type="transmembrane region" description="Helical" evidence="7">
    <location>
        <begin position="602"/>
        <end position="621"/>
    </location>
</feature>
<dbReference type="Pfam" id="PF00005">
    <property type="entry name" value="ABC_tran"/>
    <property type="match status" value="1"/>
</dbReference>
<feature type="non-terminal residue" evidence="9">
    <location>
        <position position="1"/>
    </location>
</feature>
<dbReference type="InterPro" id="IPR003593">
    <property type="entry name" value="AAA+_ATPase"/>
</dbReference>
<gene>
    <name evidence="9" type="ORF">BLA29_003416</name>
</gene>
<dbReference type="PANTHER" id="PTHR43038">
    <property type="entry name" value="ATP-BINDING CASSETTE, SUB-FAMILY H, MEMBER 1"/>
    <property type="match status" value="1"/>
</dbReference>
<keyword evidence="4" id="KW-0067">ATP-binding</keyword>
<keyword evidence="2 7" id="KW-0812">Transmembrane</keyword>
<keyword evidence="5 7" id="KW-1133">Transmembrane helix</keyword>
<dbReference type="InterPro" id="IPR027417">
    <property type="entry name" value="P-loop_NTPase"/>
</dbReference>
<feature type="transmembrane region" description="Helical" evidence="7">
    <location>
        <begin position="511"/>
        <end position="531"/>
    </location>
</feature>
<name>A0A1Y3BR70_EURMA</name>
<feature type="transmembrane region" description="Helical" evidence="7">
    <location>
        <begin position="260"/>
        <end position="277"/>
    </location>
</feature>